<dbReference type="PANTHER" id="PTHR42815:SF2">
    <property type="entry name" value="FAD-BINDING, PUTATIVE (AFU_ORTHOLOGUE AFUA_6G07600)-RELATED"/>
    <property type="match status" value="1"/>
</dbReference>
<dbReference type="InterPro" id="IPR012349">
    <property type="entry name" value="Split_barrel_FMN-bd"/>
</dbReference>
<proteinExistence type="predicted"/>
<evidence type="ECO:0000259" key="1">
    <source>
        <dbReference type="Pfam" id="PF01243"/>
    </source>
</evidence>
<dbReference type="Gene3D" id="2.30.110.10">
    <property type="entry name" value="Electron Transport, Fmn-binding Protein, Chain A"/>
    <property type="match status" value="1"/>
</dbReference>
<dbReference type="PATRIC" id="fig|413882.6.peg.920"/>
<sequence length="211" mass="23349">MTALWHDTAHDLCDVEALRALYGLPNEASVKKEADHVHPLYRPFIEASPFAVLCTVGPDGPDASPRGDAPGFVEVADAHTLLLPDRRGNNRIDSLRNVVHDPRVSLLFLLPGHRETLRVLGRGRISTHPGLLARHAVQDKLPRSVLVVHVTKVFFQCGRAVMRSQLWEPDRQVVRESVPTPGQVLEVLSDASIDGAAYDAALPKRQRETLY</sequence>
<protein>
    <submittedName>
        <fullName evidence="2">Pyridoxamine 5'-phosphate oxidase</fullName>
    </submittedName>
</protein>
<dbReference type="KEGG" id="pbh:AAW51_0867"/>
<dbReference type="AlphaFoldDB" id="A0A0G3BHU6"/>
<dbReference type="NCBIfam" id="TIGR04025">
    <property type="entry name" value="PPOX_FMN_DR2398"/>
    <property type="match status" value="1"/>
</dbReference>
<dbReference type="Proteomes" id="UP000035352">
    <property type="component" value="Chromosome"/>
</dbReference>
<dbReference type="STRING" id="413882.AAW51_0867"/>
<evidence type="ECO:0000313" key="2">
    <source>
        <dbReference type="EMBL" id="AKJ27558.1"/>
    </source>
</evidence>
<accession>A0A0G3BHU6</accession>
<dbReference type="OrthoDB" id="9796486at2"/>
<dbReference type="PANTHER" id="PTHR42815">
    <property type="entry name" value="FAD-BINDING, PUTATIVE (AFU_ORTHOLOGUE AFUA_6G07600)-RELATED"/>
    <property type="match status" value="1"/>
</dbReference>
<dbReference type="RefSeq" id="WP_047193612.1">
    <property type="nucleotide sequence ID" value="NZ_CP011371.1"/>
</dbReference>
<evidence type="ECO:0000313" key="3">
    <source>
        <dbReference type="Proteomes" id="UP000035352"/>
    </source>
</evidence>
<dbReference type="InterPro" id="IPR011576">
    <property type="entry name" value="Pyridox_Oxase_N"/>
</dbReference>
<reference evidence="2 3" key="1">
    <citation type="submission" date="2015-05" db="EMBL/GenBank/DDBJ databases">
        <authorList>
            <person name="Tang B."/>
            <person name="Yu Y."/>
        </authorList>
    </citation>
    <scope>NUCLEOTIDE SEQUENCE [LARGE SCALE GENOMIC DNA]</scope>
    <source>
        <strain evidence="2 3">DSM 7029</strain>
    </source>
</reference>
<keyword evidence="3" id="KW-1185">Reference proteome</keyword>
<name>A0A0G3BHU6_9BURK</name>
<dbReference type="InterPro" id="IPR024029">
    <property type="entry name" value="Pyridox_Oxase_FMN-dep"/>
</dbReference>
<organism evidence="2 3">
    <name type="scientific">Caldimonas brevitalea</name>
    <dbReference type="NCBI Taxonomy" id="413882"/>
    <lineage>
        <taxon>Bacteria</taxon>
        <taxon>Pseudomonadati</taxon>
        <taxon>Pseudomonadota</taxon>
        <taxon>Betaproteobacteria</taxon>
        <taxon>Burkholderiales</taxon>
        <taxon>Sphaerotilaceae</taxon>
        <taxon>Caldimonas</taxon>
    </lineage>
</organism>
<dbReference type="EMBL" id="CP011371">
    <property type="protein sequence ID" value="AKJ27558.1"/>
    <property type="molecule type" value="Genomic_DNA"/>
</dbReference>
<dbReference type="SUPFAM" id="SSF50475">
    <property type="entry name" value="FMN-binding split barrel"/>
    <property type="match status" value="1"/>
</dbReference>
<dbReference type="Pfam" id="PF01243">
    <property type="entry name" value="PNPOx_N"/>
    <property type="match status" value="1"/>
</dbReference>
<feature type="domain" description="Pyridoxamine 5'-phosphate oxidase N-terminal" evidence="1">
    <location>
        <begin position="41"/>
        <end position="157"/>
    </location>
</feature>
<gene>
    <name evidence="2" type="ORF">AAW51_0867</name>
</gene>